<dbReference type="SMART" id="SM00408">
    <property type="entry name" value="IGc2"/>
    <property type="match status" value="1"/>
</dbReference>
<keyword evidence="4" id="KW-1185">Reference proteome</keyword>
<dbReference type="Pfam" id="PF13927">
    <property type="entry name" value="Ig_3"/>
    <property type="match status" value="1"/>
</dbReference>
<feature type="non-terminal residue" evidence="3">
    <location>
        <position position="381"/>
    </location>
</feature>
<evidence type="ECO:0000313" key="3">
    <source>
        <dbReference type="EMBL" id="VEL28833.1"/>
    </source>
</evidence>
<reference evidence="3" key="1">
    <citation type="submission" date="2018-11" db="EMBL/GenBank/DDBJ databases">
        <authorList>
            <consortium name="Pathogen Informatics"/>
        </authorList>
    </citation>
    <scope>NUCLEOTIDE SEQUENCE</scope>
</reference>
<dbReference type="OrthoDB" id="823504at2759"/>
<keyword evidence="1" id="KW-0393">Immunoglobulin domain</keyword>
<dbReference type="Gene3D" id="2.60.40.10">
    <property type="entry name" value="Immunoglobulins"/>
    <property type="match status" value="2"/>
</dbReference>
<dbReference type="PANTHER" id="PTHR10075:SF14">
    <property type="entry name" value="CELL ADHESION MOLECULE DSCAM2-RELATED"/>
    <property type="match status" value="1"/>
</dbReference>
<evidence type="ECO:0000313" key="4">
    <source>
        <dbReference type="Proteomes" id="UP000784294"/>
    </source>
</evidence>
<dbReference type="SMART" id="SM00409">
    <property type="entry name" value="IG"/>
    <property type="match status" value="1"/>
</dbReference>
<dbReference type="InterPro" id="IPR003599">
    <property type="entry name" value="Ig_sub"/>
</dbReference>
<name>A0A448X5V1_9PLAT</name>
<gene>
    <name evidence="3" type="ORF">PXEA_LOCUS22273</name>
</gene>
<dbReference type="SUPFAM" id="SSF48726">
    <property type="entry name" value="Immunoglobulin"/>
    <property type="match status" value="2"/>
</dbReference>
<dbReference type="InterPro" id="IPR013783">
    <property type="entry name" value="Ig-like_fold"/>
</dbReference>
<dbReference type="InterPro" id="IPR036179">
    <property type="entry name" value="Ig-like_dom_sf"/>
</dbReference>
<dbReference type="AlphaFoldDB" id="A0A448X5V1"/>
<dbReference type="PROSITE" id="PS50835">
    <property type="entry name" value="IG_LIKE"/>
    <property type="match status" value="1"/>
</dbReference>
<evidence type="ECO:0000259" key="2">
    <source>
        <dbReference type="PROSITE" id="PS50835"/>
    </source>
</evidence>
<proteinExistence type="predicted"/>
<protein>
    <recommendedName>
        <fullName evidence="2">Ig-like domain-containing protein</fullName>
    </recommendedName>
</protein>
<sequence>MEIYEVHEYHQGIYTCEVTNSLGEVSSSASLRIAQALRPRILTAPPAEANIVVEGGTLVMQCSAYGQPRPTISWIWQRGALPRNLATGGRHIVRTRIHKIGHANSGHEGASNTTISTLYIRNMTGEDAEGRYVCYASNRVGSASVTTVIRVVKRDSRRHSPVWPPSKMSRLNDKMYKQKEEEFYAKVNRLQGGKEAVKEVDGKKQNTMIHAEKEKGRELPPMSVETNTLSPEVLNATSGDDFVRQVIEKARQRVEAAIKKTADRLWDPTRRRSSTDIASLFRQPSQAALELAKAAEVYEAALDEVTAALRQKTGFSFGDDRTSQLMQFGAEIGNTSSEPGLEQDRYAQTVHAMGVQLTADQLAIISQLSGCQTTLNLDACS</sequence>
<accession>A0A448X5V1</accession>
<dbReference type="Proteomes" id="UP000784294">
    <property type="component" value="Unassembled WGS sequence"/>
</dbReference>
<dbReference type="InterPro" id="IPR003598">
    <property type="entry name" value="Ig_sub2"/>
</dbReference>
<feature type="domain" description="Ig-like" evidence="2">
    <location>
        <begin position="39"/>
        <end position="146"/>
    </location>
</feature>
<comment type="caution">
    <text evidence="3">The sequence shown here is derived from an EMBL/GenBank/DDBJ whole genome shotgun (WGS) entry which is preliminary data.</text>
</comment>
<dbReference type="EMBL" id="CAAALY010098161">
    <property type="protein sequence ID" value="VEL28833.1"/>
    <property type="molecule type" value="Genomic_DNA"/>
</dbReference>
<dbReference type="PANTHER" id="PTHR10075">
    <property type="entry name" value="BASIGIN RELATED"/>
    <property type="match status" value="1"/>
</dbReference>
<dbReference type="InterPro" id="IPR007110">
    <property type="entry name" value="Ig-like_dom"/>
</dbReference>
<evidence type="ECO:0000256" key="1">
    <source>
        <dbReference type="ARBA" id="ARBA00023319"/>
    </source>
</evidence>
<organism evidence="3 4">
    <name type="scientific">Protopolystoma xenopodis</name>
    <dbReference type="NCBI Taxonomy" id="117903"/>
    <lineage>
        <taxon>Eukaryota</taxon>
        <taxon>Metazoa</taxon>
        <taxon>Spiralia</taxon>
        <taxon>Lophotrochozoa</taxon>
        <taxon>Platyhelminthes</taxon>
        <taxon>Monogenea</taxon>
        <taxon>Polyopisthocotylea</taxon>
        <taxon>Polystomatidea</taxon>
        <taxon>Polystomatidae</taxon>
        <taxon>Protopolystoma</taxon>
    </lineage>
</organism>